<dbReference type="PRINTS" id="PR00391">
    <property type="entry name" value="PITRANSFER"/>
</dbReference>
<dbReference type="GO" id="GO:0008526">
    <property type="term" value="F:phosphatidylinositol transfer activity"/>
    <property type="evidence" value="ECO:0000318"/>
    <property type="project" value="GO_Central"/>
</dbReference>
<dbReference type="InterPro" id="IPR055261">
    <property type="entry name" value="PI_transfer_N"/>
</dbReference>
<dbReference type="InterPro" id="IPR036412">
    <property type="entry name" value="HAD-like_sf"/>
</dbReference>
<dbReference type="InterPro" id="IPR001666">
    <property type="entry name" value="PI_transfer"/>
</dbReference>
<evidence type="ECO:0000256" key="1">
    <source>
        <dbReference type="ARBA" id="ARBA00004184"/>
    </source>
</evidence>
<dbReference type="OMA" id="EKVDIHM"/>
<gene>
    <name evidence="8" type="ORF">NEMVEDRAFT_v1g50123</name>
</gene>
<dbReference type="SUPFAM" id="SSF56784">
    <property type="entry name" value="HAD-like"/>
    <property type="match status" value="1"/>
</dbReference>
<sequence length="1230" mass="137449">MLIKEYRIPLPMSVDEYRIAQLYMIQKKSRLESVGEGSGVEILENRPYMNKDGGSGQFTKKIYHIGSHLPGWLKAILPKSALRVEEEAWNAYPYTKMRTTCPFVEKFFVDVETHYLPDAGQTANVFNLTPAELNSREVDFIDPIAEVVASGDYLAEEDPLIYQSKKTGRGPMKADWLEAYQTDNPPTPVMCAYKLIKVEFRYWGMQSKIEHFIHSGLRRPMLMGHRQAWVWQDEWYGLTMGDIRRLEEETKAILSQTMGKTPDNLQLECLSDRESDHEGFASNKPRGSVVHIPPLNFSSGENHEDSRLEMISNSENDDSIPSPQITRARRITIARKSSVTRPRSREIRKGSCSSFDSVSGMLPAHLARRLSKTDVLKGWQMSSIETADSETEDEFFDARGKRNVELSNSFKSLELDSDSSHGSHESLESVGSSVIEQGRVSMPVRPFVSLPVSSQPLQLPPRKEKLCKKVSDTSISSMSACKITTLLLVVHGGSQLDWGQDNQSKHVDCELLKESFQAVINAHYKGAVGRIAIRLVACPSICSKALNMLSQLCPYSETDSDTASCNSGFSPISSSFPISAIPLMVSSSPVYDDIVSAMIAATNIVYQEFLRSDEGHGFSGEVNLLGDCMGTLLAYDALCGTFFRDRSTSIPLNSSFSSNHSSNSLNGEHEQTLNASPRLERKPRRIKHDNKHSFDAMSLSLDSIPDRDSTFDFPVSKFFAFGSPIGLVLAYRKFIQGDEEKAAPPRPSCNQFYNLFHPFDPSASRIEPLILPQFSHIIPVNVPRYHKFPLGDGQSHQLHNVLGAHPELFLTQLSPRLTPRDVGNISRPGIKRHDSNMSTTSICSTDSVSAWWGTKRLDYALYCPEGLQQFPTAVLSPLFHVSYWESSDVAAFVVRQASNILHGEWDIASAASPSKRGLTFCPSQPREKWLKRRTAIKIKNLNSNHRANDIVVLENSPQVLTARFMYGPLDMVSLSGEKVDIYIMVQPPSGEYVLYDTVVTSSGGRLSYTLSDDKRLPVGIYPVKMVVRGDHTWVDNNLAVVPPKTEAVVFSIDGSFTASVSIRGKDPKVRPGAVDVVRHWQELGFLIVYVTSRPDFQKYKVMSWLAEHNFPYGLVAFGDGITHDLQRHKTEFLKNLSKEAHIVIHSAYGAVKDIGVYASIGLKPNQIYCVGKHHTRKYEKQAQFLKEGYAAHLTALSSSSRAAIGNSRLILRRGCFGLPTRSTRSKHKLL</sequence>
<feature type="region of interest" description="Disordered" evidence="6">
    <location>
        <begin position="658"/>
        <end position="682"/>
    </location>
</feature>
<evidence type="ECO:0000256" key="5">
    <source>
        <dbReference type="ARBA" id="ARBA00022837"/>
    </source>
</evidence>
<dbReference type="FunFam" id="3.30.530.20:FF:000001">
    <property type="entry name" value="Phosphatidylinositol transfer protein membrane associated 2"/>
    <property type="match status" value="1"/>
</dbReference>
<feature type="non-terminal residue" evidence="8">
    <location>
        <position position="1230"/>
    </location>
</feature>
<reference evidence="8 9" key="1">
    <citation type="journal article" date="2007" name="Science">
        <title>Sea anemone genome reveals ancestral eumetazoan gene repertoire and genomic organization.</title>
        <authorList>
            <person name="Putnam N.H."/>
            <person name="Srivastava M."/>
            <person name="Hellsten U."/>
            <person name="Dirks B."/>
            <person name="Chapman J."/>
            <person name="Salamov A."/>
            <person name="Terry A."/>
            <person name="Shapiro H."/>
            <person name="Lindquist E."/>
            <person name="Kapitonov V.V."/>
            <person name="Jurka J."/>
            <person name="Genikhovich G."/>
            <person name="Grigoriev I.V."/>
            <person name="Lucas S.M."/>
            <person name="Steele R.E."/>
            <person name="Finnerty J.R."/>
            <person name="Technau U."/>
            <person name="Martindale M.Q."/>
            <person name="Rokhsar D.S."/>
        </authorList>
    </citation>
    <scope>NUCLEOTIDE SEQUENCE [LARGE SCALE GENOMIC DNA]</scope>
    <source>
        <strain evidence="9">CH2 X CH6</strain>
    </source>
</reference>
<dbReference type="GO" id="GO:0012505">
    <property type="term" value="C:endomembrane system"/>
    <property type="evidence" value="ECO:0007669"/>
    <property type="project" value="UniProtKB-SubCell"/>
</dbReference>
<dbReference type="eggNOG" id="KOG3668">
    <property type="taxonomic scope" value="Eukaryota"/>
</dbReference>
<dbReference type="SMART" id="SM01127">
    <property type="entry name" value="DDHD"/>
    <property type="match status" value="1"/>
</dbReference>
<evidence type="ECO:0000256" key="6">
    <source>
        <dbReference type="SAM" id="MobiDB-lite"/>
    </source>
</evidence>
<dbReference type="GO" id="GO:0005737">
    <property type="term" value="C:cytoplasm"/>
    <property type="evidence" value="ECO:0000318"/>
    <property type="project" value="GO_Central"/>
</dbReference>
<evidence type="ECO:0000313" key="9">
    <source>
        <dbReference type="Proteomes" id="UP000001593"/>
    </source>
</evidence>
<dbReference type="PANTHER" id="PTHR10658:SF81">
    <property type="entry name" value="PROTEIN RETINAL DEGENERATION B"/>
    <property type="match status" value="1"/>
</dbReference>
<keyword evidence="4" id="KW-0597">Phosphoprotein</keyword>
<evidence type="ECO:0000259" key="7">
    <source>
        <dbReference type="PROSITE" id="PS51043"/>
    </source>
</evidence>
<evidence type="ECO:0000256" key="4">
    <source>
        <dbReference type="ARBA" id="ARBA00022553"/>
    </source>
</evidence>
<evidence type="ECO:0000256" key="2">
    <source>
        <dbReference type="ARBA" id="ARBA00010316"/>
    </source>
</evidence>
<dbReference type="PhylomeDB" id="A7S326"/>
<dbReference type="Gene3D" id="3.30.530.20">
    <property type="match status" value="1"/>
</dbReference>
<dbReference type="HOGENOM" id="CLU_007179_0_0_1"/>
<dbReference type="GO" id="GO:0008525">
    <property type="term" value="F:phosphatidylcholine transporter activity"/>
    <property type="evidence" value="ECO:0000318"/>
    <property type="project" value="GO_Central"/>
</dbReference>
<protein>
    <recommendedName>
        <fullName evidence="7">DDHD domain-containing protein</fullName>
    </recommendedName>
</protein>
<keyword evidence="9" id="KW-1185">Reference proteome</keyword>
<keyword evidence="3" id="KW-0488">Methylation</keyword>
<keyword evidence="5" id="KW-0106">Calcium</keyword>
<dbReference type="Proteomes" id="UP000001593">
    <property type="component" value="Unassembled WGS sequence"/>
</dbReference>
<comment type="subcellular location">
    <subcellularLocation>
        <location evidence="1">Endomembrane system</location>
        <topology evidence="1">Peripheral membrane protein</topology>
    </subcellularLocation>
</comment>
<dbReference type="AlphaFoldDB" id="A7S326"/>
<dbReference type="Pfam" id="PF24694">
    <property type="entry name" value="LNS2_PITM1-3"/>
    <property type="match status" value="1"/>
</dbReference>
<dbReference type="InterPro" id="IPR031315">
    <property type="entry name" value="LNS2/PITP"/>
</dbReference>
<feature type="domain" description="DDHD" evidence="7">
    <location>
        <begin position="711"/>
        <end position="899"/>
    </location>
</feature>
<evidence type="ECO:0000256" key="3">
    <source>
        <dbReference type="ARBA" id="ARBA00022481"/>
    </source>
</evidence>
<dbReference type="GO" id="GO:0046872">
    <property type="term" value="F:metal ion binding"/>
    <property type="evidence" value="ECO:0007669"/>
    <property type="project" value="InterPro"/>
</dbReference>
<dbReference type="SUPFAM" id="SSF55961">
    <property type="entry name" value="Bet v1-like"/>
    <property type="match status" value="1"/>
</dbReference>
<dbReference type="GO" id="GO:0035091">
    <property type="term" value="F:phosphatidylinositol binding"/>
    <property type="evidence" value="ECO:0000318"/>
    <property type="project" value="GO_Central"/>
</dbReference>
<dbReference type="InParanoid" id="A7S326"/>
<dbReference type="SMART" id="SM00775">
    <property type="entry name" value="LNS2"/>
    <property type="match status" value="1"/>
</dbReference>
<dbReference type="Gene3D" id="3.40.50.1000">
    <property type="entry name" value="HAD superfamily/HAD-like"/>
    <property type="match status" value="1"/>
</dbReference>
<dbReference type="FunFam" id="3.40.50.1000:FF:000173">
    <property type="entry name" value="Membrane-associated phosphatidylinositol transfer protein 2"/>
    <property type="match status" value="1"/>
</dbReference>
<organism evidence="8 9">
    <name type="scientific">Nematostella vectensis</name>
    <name type="common">Starlet sea anemone</name>
    <dbReference type="NCBI Taxonomy" id="45351"/>
    <lineage>
        <taxon>Eukaryota</taxon>
        <taxon>Metazoa</taxon>
        <taxon>Cnidaria</taxon>
        <taxon>Anthozoa</taxon>
        <taxon>Hexacorallia</taxon>
        <taxon>Actiniaria</taxon>
        <taxon>Edwardsiidae</taxon>
        <taxon>Nematostella</taxon>
    </lineage>
</organism>
<dbReference type="Pfam" id="PF24695">
    <property type="entry name" value="PITM1-3"/>
    <property type="match status" value="1"/>
</dbReference>
<dbReference type="EMBL" id="DS469571">
    <property type="protein sequence ID" value="EDO41887.1"/>
    <property type="molecule type" value="Genomic_DNA"/>
</dbReference>
<dbReference type="InterPro" id="IPR004177">
    <property type="entry name" value="DDHD_dom"/>
</dbReference>
<comment type="similarity">
    <text evidence="2">Belongs to the PtdIns transfer protein family. PI transfer class IIA subfamily.</text>
</comment>
<dbReference type="PROSITE" id="PS51043">
    <property type="entry name" value="DDHD"/>
    <property type="match status" value="1"/>
</dbReference>
<dbReference type="InterPro" id="IPR023393">
    <property type="entry name" value="START-like_dom_sf"/>
</dbReference>
<dbReference type="InterPro" id="IPR023214">
    <property type="entry name" value="HAD_sf"/>
</dbReference>
<dbReference type="STRING" id="45351.A7S326"/>
<proteinExistence type="inferred from homology"/>
<dbReference type="CDD" id="cd08889">
    <property type="entry name" value="SRPBCC_PITPNM1-2_like"/>
    <property type="match status" value="1"/>
</dbReference>
<dbReference type="PANTHER" id="PTHR10658">
    <property type="entry name" value="PHOSPHATIDYLINOSITOL TRANSFER PROTEIN"/>
    <property type="match status" value="1"/>
</dbReference>
<name>A7S326_NEMVE</name>
<feature type="region of interest" description="Disordered" evidence="6">
    <location>
        <begin position="276"/>
        <end position="305"/>
    </location>
</feature>
<evidence type="ECO:0000313" key="8">
    <source>
        <dbReference type="EMBL" id="EDO41887.1"/>
    </source>
</evidence>
<dbReference type="Pfam" id="PF02121">
    <property type="entry name" value="IP_trans"/>
    <property type="match status" value="1"/>
</dbReference>
<accession>A7S326</accession>
<dbReference type="Pfam" id="PF02862">
    <property type="entry name" value="DDHD"/>
    <property type="match status" value="1"/>
</dbReference>
<dbReference type="GO" id="GO:0031210">
    <property type="term" value="F:phosphatidylcholine binding"/>
    <property type="evidence" value="ECO:0000318"/>
    <property type="project" value="GO_Central"/>
</dbReference>